<sequence>MQAFEDEVRDNIEGLGRDAAFQRQSLDWNLASARHRYTYNFRALGRPIIQFPQDMIAFQEIIWETRPDLIVETGIAHGGSLIANAATLALLDYADAFEAGEVVDPRAPKRKVLGLDIDIRQHNRAAIEAHPMAPRVHMLQGSSIDTDIAEQVRAFAGDYARIMVCLDSNHTHDHVLRELELYAPLVTAGCYCVVSDTIVEDAPEHLSADRPWGKGNNPKTAVHAFLAGRDDFVIDRAIEHKLQITVSPDGFLKRIGS</sequence>
<dbReference type="Gene3D" id="3.40.50.150">
    <property type="entry name" value="Vaccinia Virus protein VP39"/>
    <property type="match status" value="1"/>
</dbReference>
<reference evidence="3 4" key="1">
    <citation type="submission" date="2024-03" db="EMBL/GenBank/DDBJ databases">
        <authorList>
            <person name="Jo J.-H."/>
        </authorList>
    </citation>
    <scope>NUCLEOTIDE SEQUENCE [LARGE SCALE GENOMIC DNA]</scope>
    <source>
        <strain evidence="3 4">PS1R-30</strain>
    </source>
</reference>
<comment type="caution">
    <text evidence="3">The sequence shown here is derived from an EMBL/GenBank/DDBJ whole genome shotgun (WGS) entry which is preliminary data.</text>
</comment>
<dbReference type="Proteomes" id="UP001361239">
    <property type="component" value="Unassembled WGS sequence"/>
</dbReference>
<evidence type="ECO:0000256" key="1">
    <source>
        <dbReference type="ARBA" id="ARBA00022603"/>
    </source>
</evidence>
<dbReference type="RefSeq" id="WP_339586977.1">
    <property type="nucleotide sequence ID" value="NZ_JBBHJZ010000002.1"/>
</dbReference>
<name>A0ABU8RVB0_9SPHN</name>
<gene>
    <name evidence="3" type="ORF">WG901_10295</name>
</gene>
<proteinExistence type="predicted"/>
<organism evidence="3 4">
    <name type="scientific">Novosphingobium anseongense</name>
    <dbReference type="NCBI Taxonomy" id="3133436"/>
    <lineage>
        <taxon>Bacteria</taxon>
        <taxon>Pseudomonadati</taxon>
        <taxon>Pseudomonadota</taxon>
        <taxon>Alphaproteobacteria</taxon>
        <taxon>Sphingomonadales</taxon>
        <taxon>Sphingomonadaceae</taxon>
        <taxon>Novosphingobium</taxon>
    </lineage>
</organism>
<dbReference type="InterPro" id="IPR007072">
    <property type="entry name" value="RNMT_CmcI"/>
</dbReference>
<dbReference type="PANTHER" id="PTHR40048:SF1">
    <property type="entry name" value="RHAMNOSYL O-METHYLTRANSFERASE"/>
    <property type="match status" value="1"/>
</dbReference>
<dbReference type="Pfam" id="PF04989">
    <property type="entry name" value="RMNT_CmcI"/>
    <property type="match status" value="1"/>
</dbReference>
<protein>
    <submittedName>
        <fullName evidence="3">Cephalosporin hydroxylase family protein</fullName>
    </submittedName>
</protein>
<keyword evidence="4" id="KW-1185">Reference proteome</keyword>
<evidence type="ECO:0000256" key="2">
    <source>
        <dbReference type="ARBA" id="ARBA00022679"/>
    </source>
</evidence>
<dbReference type="EMBL" id="JBBHJZ010000002">
    <property type="protein sequence ID" value="MEJ5977024.1"/>
    <property type="molecule type" value="Genomic_DNA"/>
</dbReference>
<dbReference type="SUPFAM" id="SSF53335">
    <property type="entry name" value="S-adenosyl-L-methionine-dependent methyltransferases"/>
    <property type="match status" value="1"/>
</dbReference>
<accession>A0ABU8RVB0</accession>
<evidence type="ECO:0000313" key="3">
    <source>
        <dbReference type="EMBL" id="MEJ5977024.1"/>
    </source>
</evidence>
<keyword evidence="2" id="KW-0808">Transferase</keyword>
<keyword evidence="1" id="KW-0489">Methyltransferase</keyword>
<evidence type="ECO:0000313" key="4">
    <source>
        <dbReference type="Proteomes" id="UP001361239"/>
    </source>
</evidence>
<dbReference type="PANTHER" id="PTHR40048">
    <property type="entry name" value="RHAMNOSYL O-METHYLTRANSFERASE"/>
    <property type="match status" value="1"/>
</dbReference>
<dbReference type="InterPro" id="IPR029063">
    <property type="entry name" value="SAM-dependent_MTases_sf"/>
</dbReference>